<dbReference type="PANTHER" id="PTHR34384:SF5">
    <property type="entry name" value="L-2,3-DIAMINOPROPANOATE--CITRATE LIGASE"/>
    <property type="match status" value="1"/>
</dbReference>
<evidence type="ECO:0000313" key="5">
    <source>
        <dbReference type="EMBL" id="XAY08177.1"/>
    </source>
</evidence>
<dbReference type="InterPro" id="IPR022770">
    <property type="entry name" value="IucA/IucC-like_C"/>
</dbReference>
<gene>
    <name evidence="5" type="ORF">DSM112329_05075</name>
</gene>
<dbReference type="Pfam" id="PF06276">
    <property type="entry name" value="FhuF"/>
    <property type="match status" value="1"/>
</dbReference>
<protein>
    <recommendedName>
        <fullName evidence="6">Siderophore synthetase component</fullName>
    </recommendedName>
</protein>
<dbReference type="KEGG" id="parq:DSM112329_05075"/>
<accession>A0AAU7B3D2</accession>
<dbReference type="PANTHER" id="PTHR34384">
    <property type="entry name" value="L-2,3-DIAMINOPROPANOATE--CITRATE LIGASE"/>
    <property type="match status" value="1"/>
</dbReference>
<dbReference type="GO" id="GO:0019290">
    <property type="term" value="P:siderophore biosynthetic process"/>
    <property type="evidence" value="ECO:0007669"/>
    <property type="project" value="InterPro"/>
</dbReference>
<evidence type="ECO:0000259" key="3">
    <source>
        <dbReference type="Pfam" id="PF04183"/>
    </source>
</evidence>
<dbReference type="AlphaFoldDB" id="A0AAU7B3D2"/>
<feature type="domain" description="Aerobactin siderophore biosynthesis IucA/IucC N-terminal" evidence="3">
    <location>
        <begin position="162"/>
        <end position="399"/>
    </location>
</feature>
<dbReference type="InterPro" id="IPR007310">
    <property type="entry name" value="Aerobactin_biosyn_IucA/IucC_N"/>
</dbReference>
<comment type="similarity">
    <text evidence="2">Belongs to the IucA/IucC family.</text>
</comment>
<evidence type="ECO:0000259" key="4">
    <source>
        <dbReference type="Pfam" id="PF06276"/>
    </source>
</evidence>
<evidence type="ECO:0000256" key="2">
    <source>
        <dbReference type="ARBA" id="ARBA00007832"/>
    </source>
</evidence>
<dbReference type="EMBL" id="CP114014">
    <property type="protein sequence ID" value="XAY08177.1"/>
    <property type="molecule type" value="Genomic_DNA"/>
</dbReference>
<feature type="domain" description="Aerobactin siderophore biosynthesis IucA/IucC-like C-terminal" evidence="4">
    <location>
        <begin position="430"/>
        <end position="591"/>
    </location>
</feature>
<dbReference type="RefSeq" id="WP_354699361.1">
    <property type="nucleotide sequence ID" value="NZ_CP114014.1"/>
</dbReference>
<evidence type="ECO:0000256" key="1">
    <source>
        <dbReference type="ARBA" id="ARBA00004924"/>
    </source>
</evidence>
<dbReference type="Gene3D" id="1.10.510.40">
    <property type="match status" value="1"/>
</dbReference>
<evidence type="ECO:0008006" key="6">
    <source>
        <dbReference type="Google" id="ProtNLM"/>
    </source>
</evidence>
<reference evidence="5" key="1">
    <citation type="submission" date="2022-12" db="EMBL/GenBank/DDBJ databases">
        <title>Paraconexibacter alkalitolerans sp. nov. and Baekduia alba sp. nov., isolated from soil and emended description of the genera Paraconexibacter (Chun et al., 2020) and Baekduia (An et al., 2020).</title>
        <authorList>
            <person name="Vieira S."/>
            <person name="Huber K.J."/>
            <person name="Geppert A."/>
            <person name="Wolf J."/>
            <person name="Neumann-Schaal M."/>
            <person name="Muesken M."/>
            <person name="Overmann J."/>
        </authorList>
    </citation>
    <scope>NUCLEOTIDE SEQUENCE</scope>
    <source>
        <strain evidence="5">AEG42_29</strain>
    </source>
</reference>
<dbReference type="Pfam" id="PF04183">
    <property type="entry name" value="IucA_IucC"/>
    <property type="match status" value="1"/>
</dbReference>
<name>A0AAU7B3D2_9ACTN</name>
<sequence>MRESIVTAAGAPPAGRARAAATAAATSALVNCHIRETGDWQFVPRAGDDAAPQTAVLTLAQRPGTRLQVGVARRTPTDRCLLAGPPILVGDDGDVVDDELSVEALADLLLGHLQAGDPRGDGAPEVLLERIRDSIAQTAHHLELRATDGGLDDLYDGRTLPFIDSEQGLLVGHPLHPTAKSRVELSADERDVYSPETRGRFALHWLAVVPSLVHHGSGEREDAPTLVGRLLHGDPAVDEHELRAALTGLGPRILIPAHPWQLAHLGADPSVAALLADDDIVDLGPLGAPVTPTSSVRTVYREDWGWQLKFSLDVRVTNSLRVTLPKELTRAAEAAHLEAFTRVGAAARAAAPRLRVVHDPAFLAVRAGVGEPLIDSLSVLLRANSFAGERPICLASLCERHPFGGRSRLGNVVGRIAATRGRTEADVATEWIRRYCDVVVRSLVRLYLDVGLCFEPHQQNTLLQLDRHGWPDRCLIRDSQGYFHREAAHADLTRVVPGLGEASESIFPEALADERLVYYPFLNAAVGTIDTLVLDGCADGPELLAVLRDTLADERRQGGRYPHTLLDRLLDDERWPCKGNLRTRLHDMDELVGDIATQSVYGTIPNPLRRAAA</sequence>
<dbReference type="InterPro" id="IPR037455">
    <property type="entry name" value="LucA/IucC-like"/>
</dbReference>
<organism evidence="5">
    <name type="scientific">Paraconexibacter sp. AEG42_29</name>
    <dbReference type="NCBI Taxonomy" id="2997339"/>
    <lineage>
        <taxon>Bacteria</taxon>
        <taxon>Bacillati</taxon>
        <taxon>Actinomycetota</taxon>
        <taxon>Thermoleophilia</taxon>
        <taxon>Solirubrobacterales</taxon>
        <taxon>Paraconexibacteraceae</taxon>
        <taxon>Paraconexibacter</taxon>
    </lineage>
</organism>
<proteinExistence type="inferred from homology"/>
<comment type="pathway">
    <text evidence="1">Siderophore biosynthesis.</text>
</comment>
<dbReference type="GO" id="GO:0016881">
    <property type="term" value="F:acid-amino acid ligase activity"/>
    <property type="evidence" value="ECO:0007669"/>
    <property type="project" value="UniProtKB-ARBA"/>
</dbReference>